<evidence type="ECO:0000313" key="4">
    <source>
        <dbReference type="Proteomes" id="UP000298416"/>
    </source>
</evidence>
<proteinExistence type="predicted"/>
<reference evidence="3" key="1">
    <citation type="submission" date="2018-01" db="EMBL/GenBank/DDBJ databases">
        <authorList>
            <person name="Mao J.F."/>
        </authorList>
    </citation>
    <scope>NUCLEOTIDE SEQUENCE</scope>
    <source>
        <strain evidence="3">Huo1</strain>
        <tissue evidence="3">Leaf</tissue>
    </source>
</reference>
<dbReference type="Proteomes" id="UP000298416">
    <property type="component" value="Unassembled WGS sequence"/>
</dbReference>
<dbReference type="PANTHER" id="PTHR33223">
    <property type="entry name" value="CCHC-TYPE DOMAIN-CONTAINING PROTEIN"/>
    <property type="match status" value="1"/>
</dbReference>
<evidence type="ECO:0000256" key="1">
    <source>
        <dbReference type="SAM" id="MobiDB-lite"/>
    </source>
</evidence>
<feature type="region of interest" description="Disordered" evidence="1">
    <location>
        <begin position="159"/>
        <end position="189"/>
    </location>
</feature>
<comment type="caution">
    <text evidence="3">The sequence shown here is derived from an EMBL/GenBank/DDBJ whole genome shotgun (WGS) entry which is preliminary data.</text>
</comment>
<evidence type="ECO:0000259" key="2">
    <source>
        <dbReference type="Pfam" id="PF03732"/>
    </source>
</evidence>
<feature type="domain" description="Retrotransposon gag" evidence="2">
    <location>
        <begin position="108"/>
        <end position="162"/>
    </location>
</feature>
<organism evidence="3">
    <name type="scientific">Salvia splendens</name>
    <name type="common">Scarlet sage</name>
    <dbReference type="NCBI Taxonomy" id="180675"/>
    <lineage>
        <taxon>Eukaryota</taxon>
        <taxon>Viridiplantae</taxon>
        <taxon>Streptophyta</taxon>
        <taxon>Embryophyta</taxon>
        <taxon>Tracheophyta</taxon>
        <taxon>Spermatophyta</taxon>
        <taxon>Magnoliopsida</taxon>
        <taxon>eudicotyledons</taxon>
        <taxon>Gunneridae</taxon>
        <taxon>Pentapetalae</taxon>
        <taxon>asterids</taxon>
        <taxon>lamiids</taxon>
        <taxon>Lamiales</taxon>
        <taxon>Lamiaceae</taxon>
        <taxon>Nepetoideae</taxon>
        <taxon>Mentheae</taxon>
        <taxon>Salviinae</taxon>
        <taxon>Salvia</taxon>
        <taxon>Salvia subgen. Calosphace</taxon>
        <taxon>core Calosphace</taxon>
    </lineage>
</organism>
<dbReference type="EMBL" id="PNBA02000009">
    <property type="protein sequence ID" value="KAG6414406.1"/>
    <property type="molecule type" value="Genomic_DNA"/>
</dbReference>
<gene>
    <name evidence="3" type="ORF">SASPL_127128</name>
</gene>
<dbReference type="Pfam" id="PF03732">
    <property type="entry name" value="Retrotrans_gag"/>
    <property type="match status" value="1"/>
</dbReference>
<feature type="compositionally biased region" description="Basic and acidic residues" evidence="1">
    <location>
        <begin position="177"/>
        <end position="186"/>
    </location>
</feature>
<evidence type="ECO:0000313" key="3">
    <source>
        <dbReference type="EMBL" id="KAG6414406.1"/>
    </source>
</evidence>
<reference evidence="3" key="2">
    <citation type="submission" date="2020-08" db="EMBL/GenBank/DDBJ databases">
        <title>Plant Genome Project.</title>
        <authorList>
            <person name="Zhang R.-G."/>
        </authorList>
    </citation>
    <scope>NUCLEOTIDE SEQUENCE</scope>
    <source>
        <strain evidence="3">Huo1</strain>
        <tissue evidence="3">Leaf</tissue>
    </source>
</reference>
<keyword evidence="4" id="KW-1185">Reference proteome</keyword>
<sequence length="237" mass="26561">MNLLLKSVVILEGERVAIDESLTLSVSEYSLPRSLSSWGSEEEGEQNAQPKPPPLEKAKAEMALVADDSGIGTLHAHDEKEPIHAIAITLGMRTIAIKSTSEDYRLKAIPFILKGNAELWLSRLPEGSIKTWAEFRMIFLDRFFPASKTSALKREITEARQDPGGFLKHPIQPSQKRPGEAKRSYETSRVQYRRSAVHAAEVHNDEKLEARFEQMEKKLLEAVEKSKAPPPPAPKEQ</sequence>
<accession>A0A8X8XN28</accession>
<dbReference type="AlphaFoldDB" id="A0A8X8XN28"/>
<name>A0A8X8XN28_SALSN</name>
<dbReference type="PANTHER" id="PTHR33223:SF11">
    <property type="entry name" value="ELEMENT PROTEIN, PUTATIVE-RELATED"/>
    <property type="match status" value="1"/>
</dbReference>
<dbReference type="InterPro" id="IPR005162">
    <property type="entry name" value="Retrotrans_gag_dom"/>
</dbReference>
<protein>
    <recommendedName>
        <fullName evidence="2">Retrotransposon gag domain-containing protein</fullName>
    </recommendedName>
</protein>